<reference evidence="2" key="1">
    <citation type="submission" date="2022-02" db="EMBL/GenBank/DDBJ databases">
        <authorList>
            <person name="Henning P.M."/>
            <person name="McCubbin A.G."/>
            <person name="Shore J.S."/>
        </authorList>
    </citation>
    <scope>NUCLEOTIDE SEQUENCE</scope>
    <source>
        <strain evidence="2">F60SS</strain>
        <tissue evidence="2">Leaves</tissue>
    </source>
</reference>
<organism evidence="2 3">
    <name type="scientific">Turnera subulata</name>
    <dbReference type="NCBI Taxonomy" id="218843"/>
    <lineage>
        <taxon>Eukaryota</taxon>
        <taxon>Viridiplantae</taxon>
        <taxon>Streptophyta</taxon>
        <taxon>Embryophyta</taxon>
        <taxon>Tracheophyta</taxon>
        <taxon>Spermatophyta</taxon>
        <taxon>Magnoliopsida</taxon>
        <taxon>eudicotyledons</taxon>
        <taxon>Gunneridae</taxon>
        <taxon>Pentapetalae</taxon>
        <taxon>rosids</taxon>
        <taxon>fabids</taxon>
        <taxon>Malpighiales</taxon>
        <taxon>Passifloraceae</taxon>
        <taxon>Turnera</taxon>
    </lineage>
</organism>
<reference evidence="2" key="2">
    <citation type="journal article" date="2023" name="Plants (Basel)">
        <title>Annotation of the Turnera subulata (Passifloraceae) Draft Genome Reveals the S-Locus Evolved after the Divergence of Turneroideae from Passifloroideae in a Stepwise Manner.</title>
        <authorList>
            <person name="Henning P.M."/>
            <person name="Roalson E.H."/>
            <person name="Mir W."/>
            <person name="McCubbin A.G."/>
            <person name="Shore J.S."/>
        </authorList>
    </citation>
    <scope>NUCLEOTIDE SEQUENCE</scope>
    <source>
        <strain evidence="2">F60SS</strain>
    </source>
</reference>
<dbReference type="AlphaFoldDB" id="A0A9Q0FUV9"/>
<sequence length="94" mass="10615">MPPFQIYRPYPVPAAGKDQDHQDSSSSKLEKKKESRSLAQKPQCEDAMVAEALGFRSNGEDALHRQPVRRLEVVVVWIDGKRLKSRGRVSRGGR</sequence>
<protein>
    <submittedName>
        <fullName evidence="2">Uncharacterized protein</fullName>
    </submittedName>
</protein>
<evidence type="ECO:0000313" key="2">
    <source>
        <dbReference type="EMBL" id="KAJ4837067.1"/>
    </source>
</evidence>
<feature type="region of interest" description="Disordered" evidence="1">
    <location>
        <begin position="1"/>
        <end position="43"/>
    </location>
</feature>
<feature type="compositionally biased region" description="Basic and acidic residues" evidence="1">
    <location>
        <begin position="17"/>
        <end position="36"/>
    </location>
</feature>
<comment type="caution">
    <text evidence="2">The sequence shown here is derived from an EMBL/GenBank/DDBJ whole genome shotgun (WGS) entry which is preliminary data.</text>
</comment>
<evidence type="ECO:0000256" key="1">
    <source>
        <dbReference type="SAM" id="MobiDB-lite"/>
    </source>
</evidence>
<gene>
    <name evidence="2" type="ORF">Tsubulata_008430</name>
</gene>
<dbReference type="Proteomes" id="UP001141552">
    <property type="component" value="Unassembled WGS sequence"/>
</dbReference>
<evidence type="ECO:0000313" key="3">
    <source>
        <dbReference type="Proteomes" id="UP001141552"/>
    </source>
</evidence>
<accession>A0A9Q0FUV9</accession>
<proteinExistence type="predicted"/>
<dbReference type="EMBL" id="JAKUCV010003952">
    <property type="protein sequence ID" value="KAJ4837067.1"/>
    <property type="molecule type" value="Genomic_DNA"/>
</dbReference>
<name>A0A9Q0FUV9_9ROSI</name>
<keyword evidence="3" id="KW-1185">Reference proteome</keyword>